<sequence length="613" mass="67757">MARITNRDLERQLGFFESPTKKRCAHEGPLRDLQVEIERIVDEYSTLPSNIVALSVPLRQDLDRAYADLGPRLWSDSNGRFDYLANARDNDLEGFYTRNLFYSVPEDRTLLEELFHKWIKQKVVRRVSNVRNGMVKPRGPLPDWTPHARGKSSSTSIRSRLESSEVSDFSSCTSQQSDVEESTGPSESDSEDIEIKLPQRSRGLRSSRASSAFLQRLDGRSASRRKRQSSAADQAPQTKRTRAEHAVSGIKSTSSTLMVTLFIPPAKLAFVSQQYTPLEKVNINSPNKLSSLRQTAASTHKRNETPISANATSTDHGDQPKCGSTQSTIPTTELSDDFEGVIPVPLSCGSQQCERDQQGPSNDALTKPLQSGSGHDTTPTRHLYRSETPKPAPKLSDLDARVSELFTAVSGPLKTSSYASSVRPTTSAGLDSALLASATLQAMGPSPSTNGTAADYTESISVIQHPAAIPAHQSTPKELEQNNLMSNALEDGSSGNASGQASANIFENAEILIDWGMDVGPPTYFAMEDCALVEDLFCLVERYMPTPLRSMRIKELAFETITKIEGPKVDCRIIRDNQLGRPSLRRMKKVLARQCKEQNDLEMKIHVEWECRK</sequence>
<dbReference type="HOGENOM" id="CLU_445582_0_0_1"/>
<organism evidence="2 3">
    <name type="scientific">Pseudocercospora fijiensis (strain CIRAD86)</name>
    <name type="common">Black leaf streak disease fungus</name>
    <name type="synonym">Mycosphaerella fijiensis</name>
    <dbReference type="NCBI Taxonomy" id="383855"/>
    <lineage>
        <taxon>Eukaryota</taxon>
        <taxon>Fungi</taxon>
        <taxon>Dikarya</taxon>
        <taxon>Ascomycota</taxon>
        <taxon>Pezizomycotina</taxon>
        <taxon>Dothideomycetes</taxon>
        <taxon>Dothideomycetidae</taxon>
        <taxon>Mycosphaerellales</taxon>
        <taxon>Mycosphaerellaceae</taxon>
        <taxon>Pseudocercospora</taxon>
    </lineage>
</organism>
<dbReference type="KEGG" id="pfj:MYCFIDRAFT_83916"/>
<dbReference type="EMBL" id="KB446555">
    <property type="protein sequence ID" value="EME88454.1"/>
    <property type="molecule type" value="Genomic_DNA"/>
</dbReference>
<keyword evidence="3" id="KW-1185">Reference proteome</keyword>
<dbReference type="GeneID" id="19342123"/>
<feature type="compositionally biased region" description="Polar residues" evidence="1">
    <location>
        <begin position="348"/>
        <end position="377"/>
    </location>
</feature>
<feature type="region of interest" description="Disordered" evidence="1">
    <location>
        <begin position="345"/>
        <end position="397"/>
    </location>
</feature>
<feature type="compositionally biased region" description="Polar residues" evidence="1">
    <location>
        <begin position="305"/>
        <end position="314"/>
    </location>
</feature>
<evidence type="ECO:0000313" key="3">
    <source>
        <dbReference type="Proteomes" id="UP000016932"/>
    </source>
</evidence>
<reference evidence="2 3" key="1">
    <citation type="journal article" date="2012" name="PLoS Pathog.">
        <title>Diverse lifestyles and strategies of plant pathogenesis encoded in the genomes of eighteen Dothideomycetes fungi.</title>
        <authorList>
            <person name="Ohm R.A."/>
            <person name="Feau N."/>
            <person name="Henrissat B."/>
            <person name="Schoch C.L."/>
            <person name="Horwitz B.A."/>
            <person name="Barry K.W."/>
            <person name="Condon B.J."/>
            <person name="Copeland A.C."/>
            <person name="Dhillon B."/>
            <person name="Glaser F."/>
            <person name="Hesse C.N."/>
            <person name="Kosti I."/>
            <person name="LaButti K."/>
            <person name="Lindquist E.A."/>
            <person name="Lucas S."/>
            <person name="Salamov A.A."/>
            <person name="Bradshaw R.E."/>
            <person name="Ciuffetti L."/>
            <person name="Hamelin R.C."/>
            <person name="Kema G.H.J."/>
            <person name="Lawrence C."/>
            <person name="Scott J.A."/>
            <person name="Spatafora J.W."/>
            <person name="Turgeon B.G."/>
            <person name="de Wit P.J.G.M."/>
            <person name="Zhong S."/>
            <person name="Goodwin S.B."/>
            <person name="Grigoriev I.V."/>
        </authorList>
    </citation>
    <scope>NUCLEOTIDE SEQUENCE [LARGE SCALE GENOMIC DNA]</scope>
    <source>
        <strain evidence="2 3">CIRAD86</strain>
    </source>
</reference>
<dbReference type="VEuPathDB" id="FungiDB:MYCFIDRAFT_83916"/>
<feature type="region of interest" description="Disordered" evidence="1">
    <location>
        <begin position="134"/>
        <end position="248"/>
    </location>
</feature>
<protein>
    <submittedName>
        <fullName evidence="2">Uncharacterized protein</fullName>
    </submittedName>
</protein>
<proteinExistence type="predicted"/>
<dbReference type="AlphaFoldDB" id="N1Q763"/>
<evidence type="ECO:0000256" key="1">
    <source>
        <dbReference type="SAM" id="MobiDB-lite"/>
    </source>
</evidence>
<evidence type="ECO:0000313" key="2">
    <source>
        <dbReference type="EMBL" id="EME88454.1"/>
    </source>
</evidence>
<name>N1Q763_PSEFD</name>
<feature type="region of interest" description="Disordered" evidence="1">
    <location>
        <begin position="296"/>
        <end position="331"/>
    </location>
</feature>
<gene>
    <name evidence="2" type="ORF">MYCFIDRAFT_83916</name>
</gene>
<dbReference type="Proteomes" id="UP000016932">
    <property type="component" value="Unassembled WGS sequence"/>
</dbReference>
<feature type="compositionally biased region" description="Polar residues" evidence="1">
    <location>
        <begin position="166"/>
        <end position="187"/>
    </location>
</feature>
<feature type="compositionally biased region" description="Low complexity" evidence="1">
    <location>
        <begin position="200"/>
        <end position="216"/>
    </location>
</feature>
<dbReference type="RefSeq" id="XP_007920560.1">
    <property type="nucleotide sequence ID" value="XM_007922369.1"/>
</dbReference>
<accession>N1Q763</accession>
<dbReference type="OrthoDB" id="3648507at2759"/>
<feature type="compositionally biased region" description="Polar residues" evidence="1">
    <location>
        <begin position="322"/>
        <end position="331"/>
    </location>
</feature>